<dbReference type="GO" id="GO:0055085">
    <property type="term" value="P:transmembrane transport"/>
    <property type="evidence" value="ECO:0007669"/>
    <property type="project" value="InterPro"/>
</dbReference>
<reference evidence="5 7" key="1">
    <citation type="submission" date="2015-04" db="EMBL/GenBank/DDBJ databases">
        <title>The draft genome sequence of Roseovarius indicus B108T.</title>
        <authorList>
            <person name="Li G."/>
            <person name="Lai Q."/>
            <person name="Shao Z."/>
            <person name="Yan P."/>
        </authorList>
    </citation>
    <scope>NUCLEOTIDE SEQUENCE [LARGE SCALE GENOMIC DNA]</scope>
    <source>
        <strain evidence="5 7">B108</strain>
    </source>
</reference>
<protein>
    <submittedName>
        <fullName evidence="5">C4-dicarboxylate ABC transporter substrate-binding protein</fullName>
    </submittedName>
    <submittedName>
        <fullName evidence="6">C4-dicarboxylate-binding periplasmic protein</fullName>
    </submittedName>
</protein>
<organism evidence="5 7">
    <name type="scientific">Roseovarius indicus</name>
    <dbReference type="NCBI Taxonomy" id="540747"/>
    <lineage>
        <taxon>Bacteria</taxon>
        <taxon>Pseudomonadati</taxon>
        <taxon>Pseudomonadota</taxon>
        <taxon>Alphaproteobacteria</taxon>
        <taxon>Rhodobacterales</taxon>
        <taxon>Roseobacteraceae</taxon>
        <taxon>Roseovarius</taxon>
    </lineage>
</organism>
<dbReference type="Pfam" id="PF03480">
    <property type="entry name" value="DctP"/>
    <property type="match status" value="1"/>
</dbReference>
<evidence type="ECO:0000256" key="4">
    <source>
        <dbReference type="SAM" id="SignalP"/>
    </source>
</evidence>
<dbReference type="AlphaFoldDB" id="A0A0T5PB82"/>
<dbReference type="PANTHER" id="PTHR33376:SF5">
    <property type="entry name" value="EXTRACYTOPLASMIC SOLUTE RECEPTOR PROTEIN"/>
    <property type="match status" value="1"/>
</dbReference>
<name>A0A0T5PB82_9RHOB</name>
<sequence length="346" mass="37640">MTISLKSTARGVMGAAALGLSLTAGQAVAQEPEFDFTMAVIVSPGDVYTALTQGIPERIDEATDGRVQITVSDSLVASNQVAGAVRDGRVPMSAALHTYISAEDPRMGIFNLPGLINGIDDYVEVREAFWREDVKNIWKENWNAEMLADGAWCPTALFSKEPIHEVADFEGKRIRIHNPQSAALMSSLGAKPIPMPTSEVTPALERGVIDGVFTSMCVGAAMELPRVAPHVQDWAISPITGWVILVNADTWAELPEDVRGQISQAMAELEEEAFGTYQTYIDTAKEKFAELGSELWVAPKELQEEVSSEQYSAAAFEGWYDRAEEIGVDGQAYVEQIREALGREGS</sequence>
<dbReference type="GO" id="GO:0042597">
    <property type="term" value="C:periplasmic space"/>
    <property type="evidence" value="ECO:0007669"/>
    <property type="project" value="UniProtKB-SubCell"/>
</dbReference>
<dbReference type="Proteomes" id="UP000051401">
    <property type="component" value="Unassembled WGS sequence"/>
</dbReference>
<evidence type="ECO:0000313" key="8">
    <source>
        <dbReference type="Proteomes" id="UP000325785"/>
    </source>
</evidence>
<evidence type="ECO:0000256" key="2">
    <source>
        <dbReference type="ARBA" id="ARBA00022729"/>
    </source>
</evidence>
<dbReference type="RefSeq" id="WP_057814612.1">
    <property type="nucleotide sequence ID" value="NZ_CP031598.1"/>
</dbReference>
<keyword evidence="7" id="KW-1185">Reference proteome</keyword>
<dbReference type="OrthoDB" id="7672577at2"/>
<dbReference type="NCBIfam" id="NF037995">
    <property type="entry name" value="TRAP_S1"/>
    <property type="match status" value="1"/>
</dbReference>
<comment type="subcellular location">
    <subcellularLocation>
        <location evidence="1">Periplasm</location>
    </subcellularLocation>
</comment>
<reference evidence="6 8" key="2">
    <citation type="submission" date="2018-08" db="EMBL/GenBank/DDBJ databases">
        <title>Genetic Globetrotter - A new plasmid hitch-hiking vast phylogenetic and geographic distances.</title>
        <authorList>
            <person name="Vollmers J."/>
            <person name="Petersen J."/>
        </authorList>
    </citation>
    <scope>NUCLEOTIDE SEQUENCE [LARGE SCALE GENOMIC DNA]</scope>
    <source>
        <strain evidence="6 8">DSM 26383</strain>
    </source>
</reference>
<evidence type="ECO:0000256" key="1">
    <source>
        <dbReference type="ARBA" id="ARBA00004418"/>
    </source>
</evidence>
<dbReference type="PATRIC" id="fig|540747.5.peg.3715"/>
<dbReference type="PANTHER" id="PTHR33376">
    <property type="match status" value="1"/>
</dbReference>
<keyword evidence="2 4" id="KW-0732">Signal</keyword>
<dbReference type="KEGG" id="rid:RIdsm_01284"/>
<dbReference type="InterPro" id="IPR018389">
    <property type="entry name" value="DctP_fam"/>
</dbReference>
<accession>A0A0T5PB82</accession>
<dbReference type="SUPFAM" id="SSF53850">
    <property type="entry name" value="Periplasmic binding protein-like II"/>
    <property type="match status" value="1"/>
</dbReference>
<dbReference type="Proteomes" id="UP000325785">
    <property type="component" value="Chromosome"/>
</dbReference>
<feature type="signal peptide" evidence="4">
    <location>
        <begin position="1"/>
        <end position="29"/>
    </location>
</feature>
<gene>
    <name evidence="6" type="primary">dctP_3</name>
    <name evidence="6" type="ORF">RIdsm_01284</name>
    <name evidence="5" type="ORF">XM52_06765</name>
</gene>
<evidence type="ECO:0000313" key="5">
    <source>
        <dbReference type="EMBL" id="KRS18507.1"/>
    </source>
</evidence>
<proteinExistence type="predicted"/>
<dbReference type="EMBL" id="CP031598">
    <property type="protein sequence ID" value="QEW25497.1"/>
    <property type="molecule type" value="Genomic_DNA"/>
</dbReference>
<dbReference type="InterPro" id="IPR038404">
    <property type="entry name" value="TRAP_DctP_sf"/>
</dbReference>
<evidence type="ECO:0000313" key="7">
    <source>
        <dbReference type="Proteomes" id="UP000051401"/>
    </source>
</evidence>
<evidence type="ECO:0000256" key="3">
    <source>
        <dbReference type="ARBA" id="ARBA00022764"/>
    </source>
</evidence>
<evidence type="ECO:0000313" key="6">
    <source>
        <dbReference type="EMBL" id="QEW25497.1"/>
    </source>
</evidence>
<dbReference type="STRING" id="540747.SAMN04488031_104262"/>
<keyword evidence="3" id="KW-0574">Periplasm</keyword>
<feature type="chain" id="PRO_5010437529" evidence="4">
    <location>
        <begin position="30"/>
        <end position="346"/>
    </location>
</feature>
<dbReference type="EMBL" id="LAXI01000003">
    <property type="protein sequence ID" value="KRS18507.1"/>
    <property type="molecule type" value="Genomic_DNA"/>
</dbReference>
<dbReference type="Gene3D" id="3.40.190.170">
    <property type="entry name" value="Bacterial extracellular solute-binding protein, family 7"/>
    <property type="match status" value="1"/>
</dbReference>